<keyword evidence="3" id="KW-1003">Cell membrane</keyword>
<feature type="transmembrane region" description="Helical" evidence="7">
    <location>
        <begin position="128"/>
        <end position="148"/>
    </location>
</feature>
<dbReference type="GO" id="GO:0055085">
    <property type="term" value="P:transmembrane transport"/>
    <property type="evidence" value="ECO:0007669"/>
    <property type="project" value="InterPro"/>
</dbReference>
<feature type="transmembrane region" description="Helical" evidence="7">
    <location>
        <begin position="160"/>
        <end position="180"/>
    </location>
</feature>
<comment type="caution">
    <text evidence="9">The sequence shown here is derived from an EMBL/GenBank/DDBJ whole genome shotgun (WGS) entry which is preliminary data.</text>
</comment>
<name>A0A561C0D1_9ACTN</name>
<dbReference type="EMBL" id="VIVK01000001">
    <property type="protein sequence ID" value="TWD84518.1"/>
    <property type="molecule type" value="Genomic_DNA"/>
</dbReference>
<keyword evidence="2 7" id="KW-0813">Transport</keyword>
<dbReference type="Proteomes" id="UP000318380">
    <property type="component" value="Unassembled WGS sequence"/>
</dbReference>
<evidence type="ECO:0000313" key="9">
    <source>
        <dbReference type="EMBL" id="TWD84518.1"/>
    </source>
</evidence>
<evidence type="ECO:0000256" key="5">
    <source>
        <dbReference type="ARBA" id="ARBA00022989"/>
    </source>
</evidence>
<reference evidence="9 10" key="1">
    <citation type="submission" date="2019-06" db="EMBL/GenBank/DDBJ databases">
        <title>Sequencing the genomes of 1000 actinobacteria strains.</title>
        <authorList>
            <person name="Klenk H.-P."/>
        </authorList>
    </citation>
    <scope>NUCLEOTIDE SEQUENCE [LARGE SCALE GENOMIC DNA]</scope>
    <source>
        <strain evidence="9 10">DSM 24683</strain>
    </source>
</reference>
<feature type="domain" description="ABC transmembrane type-1" evidence="8">
    <location>
        <begin position="93"/>
        <end position="289"/>
    </location>
</feature>
<evidence type="ECO:0000256" key="2">
    <source>
        <dbReference type="ARBA" id="ARBA00022448"/>
    </source>
</evidence>
<evidence type="ECO:0000313" key="10">
    <source>
        <dbReference type="Proteomes" id="UP000318380"/>
    </source>
</evidence>
<dbReference type="GO" id="GO:0005886">
    <property type="term" value="C:plasma membrane"/>
    <property type="evidence" value="ECO:0007669"/>
    <property type="project" value="UniProtKB-SubCell"/>
</dbReference>
<evidence type="ECO:0000256" key="7">
    <source>
        <dbReference type="RuleBase" id="RU363032"/>
    </source>
</evidence>
<keyword evidence="5 7" id="KW-1133">Transmembrane helix</keyword>
<feature type="transmembrane region" description="Helical" evidence="7">
    <location>
        <begin position="32"/>
        <end position="56"/>
    </location>
</feature>
<keyword evidence="4 7" id="KW-0812">Transmembrane</keyword>
<feature type="transmembrane region" description="Helical" evidence="7">
    <location>
        <begin position="201"/>
        <end position="221"/>
    </location>
</feature>
<feature type="transmembrane region" description="Helical" evidence="7">
    <location>
        <begin position="264"/>
        <end position="289"/>
    </location>
</feature>
<evidence type="ECO:0000256" key="1">
    <source>
        <dbReference type="ARBA" id="ARBA00004651"/>
    </source>
</evidence>
<dbReference type="SUPFAM" id="SSF161098">
    <property type="entry name" value="MetI-like"/>
    <property type="match status" value="1"/>
</dbReference>
<evidence type="ECO:0000256" key="4">
    <source>
        <dbReference type="ARBA" id="ARBA00022692"/>
    </source>
</evidence>
<evidence type="ECO:0000256" key="3">
    <source>
        <dbReference type="ARBA" id="ARBA00022475"/>
    </source>
</evidence>
<dbReference type="PROSITE" id="PS50928">
    <property type="entry name" value="ABC_TM1"/>
    <property type="match status" value="1"/>
</dbReference>
<feature type="transmembrane region" description="Helical" evidence="7">
    <location>
        <begin position="92"/>
        <end position="116"/>
    </location>
</feature>
<comment type="similarity">
    <text evidence="7">Belongs to the binding-protein-dependent transport system permease family.</text>
</comment>
<dbReference type="AlphaFoldDB" id="A0A561C0D1"/>
<dbReference type="Gene3D" id="1.10.3720.10">
    <property type="entry name" value="MetI-like"/>
    <property type="match status" value="1"/>
</dbReference>
<evidence type="ECO:0000256" key="6">
    <source>
        <dbReference type="ARBA" id="ARBA00023136"/>
    </source>
</evidence>
<keyword evidence="6 7" id="KW-0472">Membrane</keyword>
<proteinExistence type="inferred from homology"/>
<comment type="subcellular location">
    <subcellularLocation>
        <location evidence="1 7">Cell membrane</location>
        <topology evidence="1 7">Multi-pass membrane protein</topology>
    </subcellularLocation>
</comment>
<dbReference type="InterPro" id="IPR000515">
    <property type="entry name" value="MetI-like"/>
</dbReference>
<dbReference type="InterPro" id="IPR035906">
    <property type="entry name" value="MetI-like_sf"/>
</dbReference>
<organism evidence="9 10">
    <name type="scientific">Kribbella amoyensis</name>
    <dbReference type="NCBI Taxonomy" id="996641"/>
    <lineage>
        <taxon>Bacteria</taxon>
        <taxon>Bacillati</taxon>
        <taxon>Actinomycetota</taxon>
        <taxon>Actinomycetes</taxon>
        <taxon>Propionibacteriales</taxon>
        <taxon>Kribbellaceae</taxon>
        <taxon>Kribbella</taxon>
    </lineage>
</organism>
<evidence type="ECO:0000259" key="8">
    <source>
        <dbReference type="PROSITE" id="PS50928"/>
    </source>
</evidence>
<protein>
    <submittedName>
        <fullName evidence="9">Carbohydrate ABC transporter membrane protein 2 (CUT1 family)</fullName>
    </submittedName>
</protein>
<gene>
    <name evidence="9" type="ORF">FB561_5710</name>
</gene>
<keyword evidence="10" id="KW-1185">Reference proteome</keyword>
<dbReference type="PANTHER" id="PTHR43744:SF9">
    <property type="entry name" value="POLYGALACTURONAN_RHAMNOGALACTURONAN TRANSPORT SYSTEM PERMEASE PROTEIN YTCP"/>
    <property type="match status" value="1"/>
</dbReference>
<dbReference type="Pfam" id="PF00528">
    <property type="entry name" value="BPD_transp_1"/>
    <property type="match status" value="1"/>
</dbReference>
<dbReference type="PANTHER" id="PTHR43744">
    <property type="entry name" value="ABC TRANSPORTER PERMEASE PROTEIN MG189-RELATED-RELATED"/>
    <property type="match status" value="1"/>
</dbReference>
<sequence>MVTLVRTRIKTRANSRSTTRISSREDRIVNGIVYVACALVAVVCVFPLLFVVAASITPYGEVLRNGGYIVIPRAITFDAYRELLADPAIPRALSVTAFITVVGTALNMLLTTLMAYPLSRRDLPGRSAVLLIALFTTVFGAGMIPTYLIVKATGLLDTVWAMIVPGAVSVFNVLIMKTFFEGIPDELVDAARIDGAGELRILVQVILPLSVPVMLTLGLFYGVSHWNEFFQAILYVRDPDLQPLQVVVRNLLARSQATENADAVLPLVTVQMAAVVVAAIPMIAVYPFVQKHFQKGVLLGSVKG</sequence>
<dbReference type="CDD" id="cd06261">
    <property type="entry name" value="TM_PBP2"/>
    <property type="match status" value="1"/>
</dbReference>
<accession>A0A561C0D1</accession>